<accession>A0A212IX07</accession>
<proteinExistence type="predicted"/>
<dbReference type="AlphaFoldDB" id="A0A212IX07"/>
<dbReference type="EMBL" id="FLUM01000001">
    <property type="protein sequence ID" value="SBV91699.1"/>
    <property type="molecule type" value="Genomic_DNA"/>
</dbReference>
<sequence>MKEKDDATIVSKERTTVLGLIPIIKETRTTYLYQDKTIIYRLFGITIYKKLPTDRSLVKSSTTRNLL</sequence>
<gene>
    <name evidence="1" type="ORF">KL86DYS1_10407</name>
</gene>
<evidence type="ECO:0000313" key="1">
    <source>
        <dbReference type="EMBL" id="SBV91699.1"/>
    </source>
</evidence>
<protein>
    <submittedName>
        <fullName evidence="1">Uncharacterized protein</fullName>
    </submittedName>
</protein>
<name>A0A212IX07_9BACT</name>
<organism evidence="1">
    <name type="scientific">uncultured Dysgonomonas sp</name>
    <dbReference type="NCBI Taxonomy" id="206096"/>
    <lineage>
        <taxon>Bacteria</taxon>
        <taxon>Pseudomonadati</taxon>
        <taxon>Bacteroidota</taxon>
        <taxon>Bacteroidia</taxon>
        <taxon>Bacteroidales</taxon>
        <taxon>Dysgonomonadaceae</taxon>
        <taxon>Dysgonomonas</taxon>
        <taxon>environmental samples</taxon>
    </lineage>
</organism>
<reference evidence="1" key="1">
    <citation type="submission" date="2016-04" db="EMBL/GenBank/DDBJ databases">
        <authorList>
            <person name="Evans L.H."/>
            <person name="Alamgir A."/>
            <person name="Owens N."/>
            <person name="Weber N.D."/>
            <person name="Virtaneva K."/>
            <person name="Barbian K."/>
            <person name="Babar A."/>
            <person name="Rosenke K."/>
        </authorList>
    </citation>
    <scope>NUCLEOTIDE SEQUENCE</scope>
    <source>
        <strain evidence="1">86-1</strain>
    </source>
</reference>